<dbReference type="GO" id="GO:0005886">
    <property type="term" value="C:plasma membrane"/>
    <property type="evidence" value="ECO:0007669"/>
    <property type="project" value="UniProtKB-SubCell"/>
</dbReference>
<protein>
    <submittedName>
        <fullName evidence="7">Prokaryotic cytochrome C oxidase subunit IV family protein</fullName>
    </submittedName>
</protein>
<reference evidence="7 8" key="1">
    <citation type="submission" date="2019-07" db="EMBL/GenBank/DDBJ databases">
        <title>The pathways for chlorine oxyanion respiration interact through the shared metabolite chlorate.</title>
        <authorList>
            <person name="Barnum T.P."/>
            <person name="Cheng Y."/>
            <person name="Hill K.A."/>
            <person name="Lucas L.N."/>
            <person name="Carlson H.K."/>
            <person name="Coates J.D."/>
        </authorList>
    </citation>
    <scope>NUCLEOTIDE SEQUENCE [LARGE SCALE GENOMIC DNA]</scope>
    <source>
        <strain evidence="7 8">SFB-1</strain>
    </source>
</reference>
<sequence>MKRFEERKLGVAWLTLVVVTVTGFTIAEAVFIKPLSVALVMALSGVKARLVLYRFMELNEAPTGLRVFFNAWLLICVLMIFGLYSVA</sequence>
<organism evidence="7 8">
    <name type="scientific">Denitromonas halophila</name>
    <dbReference type="NCBI Taxonomy" id="1629404"/>
    <lineage>
        <taxon>Bacteria</taxon>
        <taxon>Pseudomonadati</taxon>
        <taxon>Pseudomonadota</taxon>
        <taxon>Betaproteobacteria</taxon>
        <taxon>Rhodocyclales</taxon>
        <taxon>Zoogloeaceae</taxon>
        <taxon>Denitromonas</taxon>
    </lineage>
</organism>
<comment type="caution">
    <text evidence="7">The sequence shown here is derived from an EMBL/GenBank/DDBJ whole genome shotgun (WGS) entry which is preliminary data.</text>
</comment>
<accession>A0A557REI0</accession>
<dbReference type="AlphaFoldDB" id="A0A557REI0"/>
<evidence type="ECO:0000256" key="5">
    <source>
        <dbReference type="ARBA" id="ARBA00023136"/>
    </source>
</evidence>
<evidence type="ECO:0000256" key="6">
    <source>
        <dbReference type="SAM" id="Phobius"/>
    </source>
</evidence>
<feature type="transmembrane region" description="Helical" evidence="6">
    <location>
        <begin position="67"/>
        <end position="86"/>
    </location>
</feature>
<evidence type="ECO:0000256" key="2">
    <source>
        <dbReference type="ARBA" id="ARBA00022475"/>
    </source>
</evidence>
<keyword evidence="5 6" id="KW-0472">Membrane</keyword>
<evidence type="ECO:0000313" key="7">
    <source>
        <dbReference type="EMBL" id="TVO75406.1"/>
    </source>
</evidence>
<proteinExistence type="predicted"/>
<feature type="transmembrane region" description="Helical" evidence="6">
    <location>
        <begin position="12"/>
        <end position="31"/>
    </location>
</feature>
<evidence type="ECO:0000313" key="8">
    <source>
        <dbReference type="Proteomes" id="UP000318349"/>
    </source>
</evidence>
<comment type="subcellular location">
    <subcellularLocation>
        <location evidence="1">Cell membrane</location>
        <topology evidence="1">Multi-pass membrane protein</topology>
    </subcellularLocation>
</comment>
<dbReference type="Proteomes" id="UP000318349">
    <property type="component" value="Unassembled WGS sequence"/>
</dbReference>
<dbReference type="Pfam" id="PF03626">
    <property type="entry name" value="COX4_pro"/>
    <property type="match status" value="1"/>
</dbReference>
<dbReference type="InterPro" id="IPR005171">
    <property type="entry name" value="Cyt_c_oxidase_su4_prok"/>
</dbReference>
<evidence type="ECO:0000256" key="4">
    <source>
        <dbReference type="ARBA" id="ARBA00022989"/>
    </source>
</evidence>
<keyword evidence="3 6" id="KW-0812">Transmembrane</keyword>
<evidence type="ECO:0000256" key="3">
    <source>
        <dbReference type="ARBA" id="ARBA00022692"/>
    </source>
</evidence>
<keyword evidence="4 6" id="KW-1133">Transmembrane helix</keyword>
<keyword evidence="2" id="KW-1003">Cell membrane</keyword>
<evidence type="ECO:0000256" key="1">
    <source>
        <dbReference type="ARBA" id="ARBA00004651"/>
    </source>
</evidence>
<gene>
    <name evidence="7" type="ORF">FHP89_13720</name>
</gene>
<name>A0A557REI0_9RHOO</name>
<dbReference type="EMBL" id="VMNI01000013">
    <property type="protein sequence ID" value="TVO75406.1"/>
    <property type="molecule type" value="Genomic_DNA"/>
</dbReference>